<keyword evidence="2" id="KW-0732">Signal</keyword>
<feature type="compositionally biased region" description="Low complexity" evidence="1">
    <location>
        <begin position="187"/>
        <end position="205"/>
    </location>
</feature>
<accession>A0A6J2TF53</accession>
<dbReference type="InterPro" id="IPR012674">
    <property type="entry name" value="Calycin"/>
</dbReference>
<proteinExistence type="predicted"/>
<dbReference type="Proteomes" id="UP000504634">
    <property type="component" value="Unplaced"/>
</dbReference>
<name>A0A6J2TF53_DROLE</name>
<evidence type="ECO:0000313" key="3">
    <source>
        <dbReference type="Proteomes" id="UP000504634"/>
    </source>
</evidence>
<feature type="chain" id="PRO_5026654633" evidence="2">
    <location>
        <begin position="27"/>
        <end position="237"/>
    </location>
</feature>
<keyword evidence="3" id="KW-1185">Reference proteome</keyword>
<dbReference type="RefSeq" id="XP_030373743.1">
    <property type="nucleotide sequence ID" value="XM_030517883.1"/>
</dbReference>
<sequence length="237" mass="25807">MSASCCTLIFCLLICLLGSQRILVLGQMTVADYCNTFPSMTINVTQFMGEWYEVARLPANNMSCVQTNLSINAQQDALNVNTSFSYESDEPWNKYDMIGAVSLPNLTPLSLYNFSYTLGNVSLPYSWYKIVTTDYTNFSFICGYSNATGTIDTFALVLSRNQTSLSQEASGLITSLQMPMIIQNSTCSTNPNSSSTPSPTTASPTSPSPTSPGSGSTLSFSILYPLVAFIALRFLFV</sequence>
<dbReference type="AlphaFoldDB" id="A0A6J2TF53"/>
<feature type="region of interest" description="Disordered" evidence="1">
    <location>
        <begin position="187"/>
        <end position="212"/>
    </location>
</feature>
<evidence type="ECO:0000256" key="2">
    <source>
        <dbReference type="SAM" id="SignalP"/>
    </source>
</evidence>
<dbReference type="Gene3D" id="2.40.128.20">
    <property type="match status" value="1"/>
</dbReference>
<evidence type="ECO:0000256" key="1">
    <source>
        <dbReference type="SAM" id="MobiDB-lite"/>
    </source>
</evidence>
<organism evidence="3 4">
    <name type="scientific">Drosophila lebanonensis</name>
    <name type="common">Fruit fly</name>
    <name type="synonym">Scaptodrosophila lebanonensis</name>
    <dbReference type="NCBI Taxonomy" id="7225"/>
    <lineage>
        <taxon>Eukaryota</taxon>
        <taxon>Metazoa</taxon>
        <taxon>Ecdysozoa</taxon>
        <taxon>Arthropoda</taxon>
        <taxon>Hexapoda</taxon>
        <taxon>Insecta</taxon>
        <taxon>Pterygota</taxon>
        <taxon>Neoptera</taxon>
        <taxon>Endopterygota</taxon>
        <taxon>Diptera</taxon>
        <taxon>Brachycera</taxon>
        <taxon>Muscomorpha</taxon>
        <taxon>Ephydroidea</taxon>
        <taxon>Drosophilidae</taxon>
        <taxon>Scaptodrosophila</taxon>
    </lineage>
</organism>
<feature type="signal peptide" evidence="2">
    <location>
        <begin position="1"/>
        <end position="26"/>
    </location>
</feature>
<protein>
    <submittedName>
        <fullName evidence="4">Uncharacterized protein LOC115623505</fullName>
    </submittedName>
</protein>
<dbReference type="OrthoDB" id="565904at2759"/>
<dbReference type="SUPFAM" id="SSF50814">
    <property type="entry name" value="Lipocalins"/>
    <property type="match status" value="1"/>
</dbReference>
<dbReference type="GeneID" id="115623505"/>
<reference evidence="4" key="1">
    <citation type="submission" date="2025-08" db="UniProtKB">
        <authorList>
            <consortium name="RefSeq"/>
        </authorList>
    </citation>
    <scope>IDENTIFICATION</scope>
    <source>
        <strain evidence="4">11010-0011.00</strain>
        <tissue evidence="4">Whole body</tissue>
    </source>
</reference>
<gene>
    <name evidence="4" type="primary">LOC115623505</name>
</gene>
<evidence type="ECO:0000313" key="4">
    <source>
        <dbReference type="RefSeq" id="XP_030373743.1"/>
    </source>
</evidence>